<sequence>GTPIAHEELLVAYGRQMAGLVDREAIGQLLAVDVSGALDVSRAEVLLSEGRNLVATGDDTLRLPVHHAAVRWVASGGEAVHVGGRLRELIAQGSANLTWTAAWVPLMRGADLYGVWLLGERAKKLACAPEDLRWLTTLARQAAVVLETIRYAEQEQQLANEMQALYRQAVSARESERERLSRELHDGVLQDLCAVTRDLRALEAQSEDGTQFEALVARSGESVQTLRAICQDLRPPLLSNNPALALKALVERLDAHSPAPIH</sequence>
<name>X0WL03_9ZZZZ</name>
<keyword evidence="3" id="KW-0597">Phosphoprotein</keyword>
<keyword evidence="6" id="KW-0418">Kinase</keyword>
<dbReference type="GO" id="GO:0016020">
    <property type="term" value="C:membrane"/>
    <property type="evidence" value="ECO:0007669"/>
    <property type="project" value="InterPro"/>
</dbReference>
<feature type="non-terminal residue" evidence="9">
    <location>
        <position position="262"/>
    </location>
</feature>
<feature type="domain" description="Signal transduction histidine kinase subgroup 3 dimerisation and phosphoacceptor" evidence="8">
    <location>
        <begin position="176"/>
        <end position="237"/>
    </location>
</feature>
<dbReference type="InterPro" id="IPR011712">
    <property type="entry name" value="Sig_transdc_His_kin_sub3_dim/P"/>
</dbReference>
<reference evidence="9" key="1">
    <citation type="journal article" date="2014" name="Front. Microbiol.">
        <title>High frequency of phylogenetically diverse reductive dehalogenase-homologous genes in deep subseafloor sedimentary metagenomes.</title>
        <authorList>
            <person name="Kawai M."/>
            <person name="Futagami T."/>
            <person name="Toyoda A."/>
            <person name="Takaki Y."/>
            <person name="Nishi S."/>
            <person name="Hori S."/>
            <person name="Arai W."/>
            <person name="Tsubouchi T."/>
            <person name="Morono Y."/>
            <person name="Uchiyama I."/>
            <person name="Ito T."/>
            <person name="Fujiyama A."/>
            <person name="Inagaki F."/>
            <person name="Takami H."/>
        </authorList>
    </citation>
    <scope>NUCLEOTIDE SEQUENCE</scope>
    <source>
        <strain evidence="9">Expedition CK06-06</strain>
    </source>
</reference>
<evidence type="ECO:0000313" key="9">
    <source>
        <dbReference type="EMBL" id="GAG25178.1"/>
    </source>
</evidence>
<gene>
    <name evidence="9" type="ORF">S01H1_47899</name>
</gene>
<dbReference type="InterPro" id="IPR029016">
    <property type="entry name" value="GAF-like_dom_sf"/>
</dbReference>
<dbReference type="EC" id="2.7.13.3" evidence="2"/>
<dbReference type="Pfam" id="PF07730">
    <property type="entry name" value="HisKA_3"/>
    <property type="match status" value="1"/>
</dbReference>
<dbReference type="InterPro" id="IPR050482">
    <property type="entry name" value="Sensor_HK_TwoCompSys"/>
</dbReference>
<dbReference type="PANTHER" id="PTHR24421:SF10">
    <property type="entry name" value="NITRATE_NITRITE SENSOR PROTEIN NARQ"/>
    <property type="match status" value="1"/>
</dbReference>
<dbReference type="SUPFAM" id="SSF55781">
    <property type="entry name" value="GAF domain-like"/>
    <property type="match status" value="1"/>
</dbReference>
<dbReference type="GO" id="GO:0005524">
    <property type="term" value="F:ATP binding"/>
    <property type="evidence" value="ECO:0007669"/>
    <property type="project" value="UniProtKB-KW"/>
</dbReference>
<dbReference type="EMBL" id="BARS01030728">
    <property type="protein sequence ID" value="GAG25178.1"/>
    <property type="molecule type" value="Genomic_DNA"/>
</dbReference>
<evidence type="ECO:0000256" key="5">
    <source>
        <dbReference type="ARBA" id="ARBA00022741"/>
    </source>
</evidence>
<dbReference type="GO" id="GO:0000155">
    <property type="term" value="F:phosphorelay sensor kinase activity"/>
    <property type="evidence" value="ECO:0007669"/>
    <property type="project" value="InterPro"/>
</dbReference>
<proteinExistence type="predicted"/>
<evidence type="ECO:0000256" key="7">
    <source>
        <dbReference type="ARBA" id="ARBA00022840"/>
    </source>
</evidence>
<evidence type="ECO:0000256" key="1">
    <source>
        <dbReference type="ARBA" id="ARBA00000085"/>
    </source>
</evidence>
<keyword evidence="5" id="KW-0547">Nucleotide-binding</keyword>
<evidence type="ECO:0000256" key="2">
    <source>
        <dbReference type="ARBA" id="ARBA00012438"/>
    </source>
</evidence>
<dbReference type="AlphaFoldDB" id="X0WL03"/>
<dbReference type="Gene3D" id="1.20.5.1930">
    <property type="match status" value="1"/>
</dbReference>
<protein>
    <recommendedName>
        <fullName evidence="2">histidine kinase</fullName>
        <ecNumber evidence="2">2.7.13.3</ecNumber>
    </recommendedName>
</protein>
<comment type="catalytic activity">
    <reaction evidence="1">
        <text>ATP + protein L-histidine = ADP + protein N-phospho-L-histidine.</text>
        <dbReference type="EC" id="2.7.13.3"/>
    </reaction>
</comment>
<dbReference type="GO" id="GO:0046983">
    <property type="term" value="F:protein dimerization activity"/>
    <property type="evidence" value="ECO:0007669"/>
    <property type="project" value="InterPro"/>
</dbReference>
<dbReference type="PANTHER" id="PTHR24421">
    <property type="entry name" value="NITRATE/NITRITE SENSOR PROTEIN NARX-RELATED"/>
    <property type="match status" value="1"/>
</dbReference>
<evidence type="ECO:0000256" key="6">
    <source>
        <dbReference type="ARBA" id="ARBA00022777"/>
    </source>
</evidence>
<dbReference type="Gene3D" id="3.30.450.40">
    <property type="match status" value="1"/>
</dbReference>
<keyword evidence="7" id="KW-0067">ATP-binding</keyword>
<evidence type="ECO:0000256" key="4">
    <source>
        <dbReference type="ARBA" id="ARBA00022679"/>
    </source>
</evidence>
<evidence type="ECO:0000256" key="3">
    <source>
        <dbReference type="ARBA" id="ARBA00022553"/>
    </source>
</evidence>
<comment type="caution">
    <text evidence="9">The sequence shown here is derived from an EMBL/GenBank/DDBJ whole genome shotgun (WGS) entry which is preliminary data.</text>
</comment>
<organism evidence="9">
    <name type="scientific">marine sediment metagenome</name>
    <dbReference type="NCBI Taxonomy" id="412755"/>
    <lineage>
        <taxon>unclassified sequences</taxon>
        <taxon>metagenomes</taxon>
        <taxon>ecological metagenomes</taxon>
    </lineage>
</organism>
<keyword evidence="4" id="KW-0808">Transferase</keyword>
<evidence type="ECO:0000259" key="8">
    <source>
        <dbReference type="Pfam" id="PF07730"/>
    </source>
</evidence>
<feature type="non-terminal residue" evidence="9">
    <location>
        <position position="1"/>
    </location>
</feature>
<accession>X0WL03</accession>